<comment type="catalytic activity">
    <reaction evidence="1">
        <text>L-erythrulose 1-phosphate = D-erythrulose 4-phosphate</text>
        <dbReference type="Rhea" id="RHEA:49588"/>
        <dbReference type="ChEBI" id="CHEBI:58002"/>
        <dbReference type="ChEBI" id="CHEBI:90796"/>
        <dbReference type="EC" id="5.3.1.33"/>
    </reaction>
</comment>
<evidence type="ECO:0000256" key="1">
    <source>
        <dbReference type="ARBA" id="ARBA00000148"/>
    </source>
</evidence>
<dbReference type="GO" id="GO:0006096">
    <property type="term" value="P:glycolytic process"/>
    <property type="evidence" value="ECO:0007669"/>
    <property type="project" value="UniProtKB-UniPathway"/>
</dbReference>
<organism evidence="5 6">
    <name type="scientific">Candidatus Fokinia solitaria</name>
    <dbReference type="NCBI Taxonomy" id="1802984"/>
    <lineage>
        <taxon>Bacteria</taxon>
        <taxon>Pseudomonadati</taxon>
        <taxon>Pseudomonadota</taxon>
        <taxon>Alphaproteobacteria</taxon>
        <taxon>Rickettsiales</taxon>
        <taxon>Candidatus Midichloriaceae</taxon>
        <taxon>Candidatus Fokinia</taxon>
    </lineage>
</organism>
<dbReference type="GO" id="GO:0046166">
    <property type="term" value="P:glyceraldehyde-3-phosphate biosynthetic process"/>
    <property type="evidence" value="ECO:0007669"/>
    <property type="project" value="TreeGrafter"/>
</dbReference>
<evidence type="ECO:0000313" key="5">
    <source>
        <dbReference type="EMBL" id="AWD33441.1"/>
    </source>
</evidence>
<dbReference type="InterPro" id="IPR013785">
    <property type="entry name" value="Aldolase_TIM"/>
</dbReference>
<dbReference type="GO" id="GO:0006094">
    <property type="term" value="P:gluconeogenesis"/>
    <property type="evidence" value="ECO:0007669"/>
    <property type="project" value="UniProtKB-UniPathway"/>
</dbReference>
<sequence>MIRDFFVIANWKMSGSLLFIQQMNTFIASWQEIKDVAFRKNSVRIKIVICPPHPYISSLHDVITSLDSDLLYLGAQDCSKYENGSYTGEVSAKALKEFGCSYVILGHQERRQMHENHDIITQKIEVAKKYDIVTIQCVNDHDIQDKVALSGDIIAYEPAQHIGATECESMDKISSITQLVKSTEKRKVIYGGAVNSDNVHLLYQITELDGILVGRSSLDYTEFTRLLYNVA</sequence>
<reference evidence="5 6" key="1">
    <citation type="journal article" date="2018" name="Genome Biol. Evol.">
        <title>The Genome Sequence of "Candidatus Fokinia solitaria": Insights on Reductive Evolution in Rickettsiales.</title>
        <authorList>
            <person name="Floriano A.M."/>
            <person name="Castelli M."/>
            <person name="Krenek S."/>
            <person name="Berendonk T.U."/>
            <person name="Bazzocchi C."/>
            <person name="Petroni G."/>
            <person name="Sassera D."/>
        </authorList>
    </citation>
    <scope>NUCLEOTIDE SEQUENCE [LARGE SCALE GENOMIC DNA]</scope>
    <source>
        <strain evidence="5">Rio ETE_ALG 3VII</strain>
    </source>
</reference>
<dbReference type="PANTHER" id="PTHR21139:SF42">
    <property type="entry name" value="TRIOSEPHOSPHATE ISOMERASE"/>
    <property type="match status" value="1"/>
</dbReference>
<dbReference type="SUPFAM" id="SSF51351">
    <property type="entry name" value="Triosephosphate isomerase (TIM)"/>
    <property type="match status" value="1"/>
</dbReference>
<evidence type="ECO:0000256" key="2">
    <source>
        <dbReference type="ARBA" id="ARBA00007422"/>
    </source>
</evidence>
<dbReference type="RefSeq" id="WP_108673452.1">
    <property type="nucleotide sequence ID" value="NZ_CP025989.1"/>
</dbReference>
<keyword evidence="4" id="KW-0963">Cytoplasm</keyword>
<evidence type="ECO:0000256" key="3">
    <source>
        <dbReference type="ARBA" id="ARBA00023235"/>
    </source>
</evidence>
<dbReference type="InterPro" id="IPR035990">
    <property type="entry name" value="TIM_sf"/>
</dbReference>
<keyword evidence="3 4" id="KW-0413">Isomerase</keyword>
<dbReference type="AlphaFoldDB" id="A0A2U8BSW8"/>
<dbReference type="GO" id="GO:0004807">
    <property type="term" value="F:triose-phosphate isomerase activity"/>
    <property type="evidence" value="ECO:0007669"/>
    <property type="project" value="UniProtKB-EC"/>
</dbReference>
<gene>
    <name evidence="5" type="ORF">Fsol_00663</name>
</gene>
<dbReference type="UniPathway" id="UPA00109">
    <property type="reaction ID" value="UER00189"/>
</dbReference>
<dbReference type="InterPro" id="IPR000652">
    <property type="entry name" value="Triosephosphate_isomerase"/>
</dbReference>
<dbReference type="PANTHER" id="PTHR21139">
    <property type="entry name" value="TRIOSEPHOSPHATE ISOMERASE"/>
    <property type="match status" value="1"/>
</dbReference>
<comment type="pathway">
    <text evidence="4">Carbohydrate degradation; glycolysis; D-glyceraldehyde 3-phosphate from glycerone phosphate: step 1/1.</text>
</comment>
<dbReference type="PROSITE" id="PS51440">
    <property type="entry name" value="TIM_2"/>
    <property type="match status" value="1"/>
</dbReference>
<proteinExistence type="inferred from homology"/>
<comment type="pathway">
    <text evidence="4">Carbohydrate biosynthesis; gluconeogenesis.</text>
</comment>
<comment type="subunit">
    <text evidence="4">Homodimer.</text>
</comment>
<keyword evidence="6" id="KW-1185">Reference proteome</keyword>
<protein>
    <recommendedName>
        <fullName evidence="4">Triosephosphate isomerase</fullName>
        <ecNumber evidence="4">5.3.1.1</ecNumber>
    </recommendedName>
</protein>
<dbReference type="GO" id="GO:0019563">
    <property type="term" value="P:glycerol catabolic process"/>
    <property type="evidence" value="ECO:0007669"/>
    <property type="project" value="TreeGrafter"/>
</dbReference>
<evidence type="ECO:0000313" key="6">
    <source>
        <dbReference type="Proteomes" id="UP000244519"/>
    </source>
</evidence>
<dbReference type="Pfam" id="PF00121">
    <property type="entry name" value="TIM"/>
    <property type="match status" value="1"/>
</dbReference>
<accession>A0A2U8BSW8</accession>
<dbReference type="KEGG" id="fso:Fsol_00663"/>
<dbReference type="Gene3D" id="3.20.20.70">
    <property type="entry name" value="Aldolase class I"/>
    <property type="match status" value="1"/>
</dbReference>
<dbReference type="UniPathway" id="UPA00138"/>
<dbReference type="EMBL" id="CP025989">
    <property type="protein sequence ID" value="AWD33441.1"/>
    <property type="molecule type" value="Genomic_DNA"/>
</dbReference>
<dbReference type="GO" id="GO:0005829">
    <property type="term" value="C:cytosol"/>
    <property type="evidence" value="ECO:0007669"/>
    <property type="project" value="TreeGrafter"/>
</dbReference>
<dbReference type="CDD" id="cd00311">
    <property type="entry name" value="TIM"/>
    <property type="match status" value="1"/>
</dbReference>
<comment type="catalytic activity">
    <reaction evidence="4">
        <text>D-glyceraldehyde 3-phosphate = dihydroxyacetone phosphate</text>
        <dbReference type="Rhea" id="RHEA:18585"/>
        <dbReference type="ChEBI" id="CHEBI:57642"/>
        <dbReference type="ChEBI" id="CHEBI:59776"/>
        <dbReference type="EC" id="5.3.1.1"/>
    </reaction>
</comment>
<comment type="subcellular location">
    <subcellularLocation>
        <location evidence="4">Cytoplasm</location>
    </subcellularLocation>
</comment>
<dbReference type="OrthoDB" id="9809429at2"/>
<keyword evidence="4" id="KW-0312">Gluconeogenesis</keyword>
<dbReference type="EC" id="5.3.1.1" evidence="4"/>
<evidence type="ECO:0000256" key="4">
    <source>
        <dbReference type="RuleBase" id="RU363013"/>
    </source>
</evidence>
<keyword evidence="4" id="KW-0324">Glycolysis</keyword>
<name>A0A2U8BSW8_9RICK</name>
<dbReference type="Proteomes" id="UP000244519">
    <property type="component" value="Chromosome"/>
</dbReference>
<comment type="similarity">
    <text evidence="2 4">Belongs to the triosephosphate isomerase family.</text>
</comment>